<reference evidence="8 9" key="1">
    <citation type="submission" date="2020-02" db="EMBL/GenBank/DDBJ databases">
        <authorList>
            <person name="Zhang X.-Y."/>
        </authorList>
    </citation>
    <scope>NUCLEOTIDE SEQUENCE [LARGE SCALE GENOMIC DNA]</scope>
    <source>
        <strain evidence="8 9">C33</strain>
    </source>
</reference>
<feature type="region of interest" description="Disordered" evidence="5">
    <location>
        <begin position="29"/>
        <end position="56"/>
    </location>
</feature>
<dbReference type="PROSITE" id="PS51007">
    <property type="entry name" value="CYTC"/>
    <property type="match status" value="1"/>
</dbReference>
<evidence type="ECO:0000256" key="2">
    <source>
        <dbReference type="ARBA" id="ARBA00022723"/>
    </source>
</evidence>
<evidence type="ECO:0000259" key="7">
    <source>
        <dbReference type="PROSITE" id="PS51007"/>
    </source>
</evidence>
<feature type="domain" description="Cytochrome c" evidence="7">
    <location>
        <begin position="62"/>
        <end position="173"/>
    </location>
</feature>
<evidence type="ECO:0000256" key="6">
    <source>
        <dbReference type="SAM" id="SignalP"/>
    </source>
</evidence>
<accession>A0A845UYW4</accession>
<organism evidence="8 9">
    <name type="scientific">Wenzhouxiangella limi</name>
    <dbReference type="NCBI Taxonomy" id="2707351"/>
    <lineage>
        <taxon>Bacteria</taxon>
        <taxon>Pseudomonadati</taxon>
        <taxon>Pseudomonadota</taxon>
        <taxon>Gammaproteobacteria</taxon>
        <taxon>Chromatiales</taxon>
        <taxon>Wenzhouxiangellaceae</taxon>
        <taxon>Wenzhouxiangella</taxon>
    </lineage>
</organism>
<keyword evidence="9" id="KW-1185">Reference proteome</keyword>
<dbReference type="Proteomes" id="UP000484885">
    <property type="component" value="Unassembled WGS sequence"/>
</dbReference>
<dbReference type="PROSITE" id="PS51257">
    <property type="entry name" value="PROKAR_LIPOPROTEIN"/>
    <property type="match status" value="1"/>
</dbReference>
<proteinExistence type="predicted"/>
<evidence type="ECO:0000256" key="5">
    <source>
        <dbReference type="SAM" id="MobiDB-lite"/>
    </source>
</evidence>
<dbReference type="GO" id="GO:0020037">
    <property type="term" value="F:heme binding"/>
    <property type="evidence" value="ECO:0007669"/>
    <property type="project" value="InterPro"/>
</dbReference>
<evidence type="ECO:0000313" key="8">
    <source>
        <dbReference type="EMBL" id="NDY95080.1"/>
    </source>
</evidence>
<dbReference type="GO" id="GO:0009055">
    <property type="term" value="F:electron transfer activity"/>
    <property type="evidence" value="ECO:0007669"/>
    <property type="project" value="InterPro"/>
</dbReference>
<dbReference type="Gene3D" id="1.10.760.10">
    <property type="entry name" value="Cytochrome c-like domain"/>
    <property type="match status" value="1"/>
</dbReference>
<dbReference type="AlphaFoldDB" id="A0A845UYW4"/>
<dbReference type="InterPro" id="IPR009056">
    <property type="entry name" value="Cyt_c-like_dom"/>
</dbReference>
<dbReference type="GO" id="GO:0046872">
    <property type="term" value="F:metal ion binding"/>
    <property type="evidence" value="ECO:0007669"/>
    <property type="project" value="UniProtKB-KW"/>
</dbReference>
<feature type="compositionally biased region" description="Low complexity" evidence="5">
    <location>
        <begin position="33"/>
        <end position="49"/>
    </location>
</feature>
<feature type="signal peptide" evidence="6">
    <location>
        <begin position="1"/>
        <end position="22"/>
    </location>
</feature>
<dbReference type="Pfam" id="PF13442">
    <property type="entry name" value="Cytochrome_CBB3"/>
    <property type="match status" value="1"/>
</dbReference>
<evidence type="ECO:0000256" key="3">
    <source>
        <dbReference type="ARBA" id="ARBA00023004"/>
    </source>
</evidence>
<evidence type="ECO:0000256" key="4">
    <source>
        <dbReference type="PROSITE-ProRule" id="PRU00433"/>
    </source>
</evidence>
<name>A0A845UYW4_9GAMM</name>
<keyword evidence="6" id="KW-0732">Signal</keyword>
<evidence type="ECO:0000256" key="1">
    <source>
        <dbReference type="ARBA" id="ARBA00022617"/>
    </source>
</evidence>
<keyword evidence="1 4" id="KW-0349">Heme</keyword>
<dbReference type="SUPFAM" id="SSF46626">
    <property type="entry name" value="Cytochrome c"/>
    <property type="match status" value="1"/>
</dbReference>
<dbReference type="EMBL" id="JAAGSC010000037">
    <property type="protein sequence ID" value="NDY95080.1"/>
    <property type="molecule type" value="Genomic_DNA"/>
</dbReference>
<sequence length="175" mass="19453">MSKYFLPIAIACGLALVLSGCARTPESQMTTMADPDCQPDPATPQAPADIRSLNNPLDMTPDQLAAGRDLYQDSARPVACAQCHGKQGDGTGPLGRHLDPSPPDLTCDFYRDIPDGQLFWITREGSNFMSNEPGHTDVRRPGRRDRASAMRPHRYFLTEEETWQVIGYMRTFHSE</sequence>
<feature type="chain" id="PRO_5032534618" evidence="6">
    <location>
        <begin position="23"/>
        <end position="175"/>
    </location>
</feature>
<keyword evidence="3 4" id="KW-0408">Iron</keyword>
<dbReference type="RefSeq" id="WP_164210486.1">
    <property type="nucleotide sequence ID" value="NZ_JAAGSC010000037.1"/>
</dbReference>
<gene>
    <name evidence="8" type="ORF">G3I74_04995</name>
</gene>
<protein>
    <submittedName>
        <fullName evidence="8">C-type cytochrome</fullName>
    </submittedName>
</protein>
<evidence type="ECO:0000313" key="9">
    <source>
        <dbReference type="Proteomes" id="UP000484885"/>
    </source>
</evidence>
<dbReference type="InterPro" id="IPR036909">
    <property type="entry name" value="Cyt_c-like_dom_sf"/>
</dbReference>
<keyword evidence="2 4" id="KW-0479">Metal-binding</keyword>
<comment type="caution">
    <text evidence="8">The sequence shown here is derived from an EMBL/GenBank/DDBJ whole genome shotgun (WGS) entry which is preliminary data.</text>
</comment>